<sequence>MSLLSLQIKTESLVFTQLKATHAISRQALCSVALASFDIGKATRATPLPRCRYQLVSVQDAKANTKLCPD</sequence>
<dbReference type="AlphaFoldDB" id="E4ZTM1"/>
<organism evidence="2">
    <name type="scientific">Leptosphaeria maculans (strain JN3 / isolate v23.1.3 / race Av1-4-5-6-7-8)</name>
    <name type="common">Blackleg fungus</name>
    <name type="synonym">Phoma lingam</name>
    <dbReference type="NCBI Taxonomy" id="985895"/>
    <lineage>
        <taxon>Eukaryota</taxon>
        <taxon>Fungi</taxon>
        <taxon>Dikarya</taxon>
        <taxon>Ascomycota</taxon>
        <taxon>Pezizomycotina</taxon>
        <taxon>Dothideomycetes</taxon>
        <taxon>Pleosporomycetidae</taxon>
        <taxon>Pleosporales</taxon>
        <taxon>Pleosporineae</taxon>
        <taxon>Leptosphaeriaceae</taxon>
        <taxon>Plenodomus</taxon>
        <taxon>Plenodomus lingam/Leptosphaeria maculans species complex</taxon>
    </lineage>
</organism>
<dbReference type="Proteomes" id="UP000002668">
    <property type="component" value="Genome"/>
</dbReference>
<reference evidence="2" key="1">
    <citation type="journal article" date="2011" name="Nat. Commun.">
        <title>Effector diversification within compartments of the Leptosphaeria maculans genome affected by Repeat-Induced Point mutations.</title>
        <authorList>
            <person name="Rouxel T."/>
            <person name="Grandaubert J."/>
            <person name="Hane J.K."/>
            <person name="Hoede C."/>
            <person name="van de Wouw A.P."/>
            <person name="Couloux A."/>
            <person name="Dominguez V."/>
            <person name="Anthouard V."/>
            <person name="Bally P."/>
            <person name="Bourras S."/>
            <person name="Cozijnsen A.J."/>
            <person name="Ciuffetti L.M."/>
            <person name="Degrave A."/>
            <person name="Dilmaghani A."/>
            <person name="Duret L."/>
            <person name="Fudal I."/>
            <person name="Goodwin S.B."/>
            <person name="Gout L."/>
            <person name="Glaser N."/>
            <person name="Linglin J."/>
            <person name="Kema G.H.J."/>
            <person name="Lapalu N."/>
            <person name="Lawrence C.B."/>
            <person name="May K."/>
            <person name="Meyer M."/>
            <person name="Ollivier B."/>
            <person name="Poulain J."/>
            <person name="Schoch C.L."/>
            <person name="Simon A."/>
            <person name="Spatafora J.W."/>
            <person name="Stachowiak A."/>
            <person name="Turgeon B.G."/>
            <person name="Tyler B.M."/>
            <person name="Vincent D."/>
            <person name="Weissenbach J."/>
            <person name="Amselem J."/>
            <person name="Quesneville H."/>
            <person name="Oliver R.P."/>
            <person name="Wincker P."/>
            <person name="Balesdent M.-H."/>
            <person name="Howlett B.J."/>
        </authorList>
    </citation>
    <scope>NUCLEOTIDE SEQUENCE [LARGE SCALE GENOMIC DNA]</scope>
    <source>
        <strain evidence="2">JN3 / isolate v23.1.3 / race Av1-4-5-6-7-8</strain>
    </source>
</reference>
<proteinExistence type="predicted"/>
<dbReference type="HOGENOM" id="CLU_2758242_0_0_1"/>
<keyword evidence="2" id="KW-1185">Reference proteome</keyword>
<gene>
    <name evidence="1" type="ORF">LEMA_uP118800.1</name>
</gene>
<name>E4ZTM1_LEPMJ</name>
<dbReference type="InParanoid" id="E4ZTM1"/>
<protein>
    <submittedName>
        <fullName evidence="1">Predicted protein</fullName>
    </submittedName>
</protein>
<dbReference type="VEuPathDB" id="FungiDB:LEMA_uP118800.1"/>
<evidence type="ECO:0000313" key="2">
    <source>
        <dbReference type="Proteomes" id="UP000002668"/>
    </source>
</evidence>
<dbReference type="EMBL" id="FP929125">
    <property type="protein sequence ID" value="CBX94877.1"/>
    <property type="molecule type" value="Genomic_DNA"/>
</dbReference>
<accession>E4ZTM1</accession>
<evidence type="ECO:0000313" key="1">
    <source>
        <dbReference type="EMBL" id="CBX94877.1"/>
    </source>
</evidence>